<dbReference type="PANTHER" id="PTHR20842">
    <property type="entry name" value="PROTEASE S51 ALPHA-ASPARTYL DIPEPTIDASE"/>
    <property type="match status" value="1"/>
</dbReference>
<evidence type="ECO:0000313" key="6">
    <source>
        <dbReference type="Proteomes" id="UP000007815"/>
    </source>
</evidence>
<evidence type="ECO:0000256" key="2">
    <source>
        <dbReference type="ARBA" id="ARBA00022670"/>
    </source>
</evidence>
<gene>
    <name evidence="5" type="ORF">SRA_07021</name>
</gene>
<comment type="similarity">
    <text evidence="1">Belongs to the peptidase S51 family.</text>
</comment>
<protein>
    <submittedName>
        <fullName evidence="5">Peptidase E, putative</fullName>
    </submittedName>
</protein>
<dbReference type="SUPFAM" id="SSF52317">
    <property type="entry name" value="Class I glutamine amidotransferase-like"/>
    <property type="match status" value="1"/>
</dbReference>
<evidence type="ECO:0000256" key="1">
    <source>
        <dbReference type="ARBA" id="ARBA00006534"/>
    </source>
</evidence>
<dbReference type="Pfam" id="PF03575">
    <property type="entry name" value="Peptidase_S51"/>
    <property type="match status" value="1"/>
</dbReference>
<keyword evidence="6" id="KW-1185">Reference proteome</keyword>
<sequence>MKTLFLCSYFAKVQPLFEKFAEQYELEKKVLFIPTAGDVEEYRDYIDEGRDILADLQFDVVPLDIAAATETVVREKLAQASCLYISGGNTFYLLQELKRKNLLPLIRKRINQGMVYIGESAGAIIASKDIFYSHIMDDKSLASDLTDYAALGLVDFSVLPHWGESPFEEITEQTVAVYEGQLKLLKLTNQQAVLVNDDNYTVENSQ</sequence>
<dbReference type="CDD" id="cd03129">
    <property type="entry name" value="GAT1_Peptidase_E_like"/>
    <property type="match status" value="1"/>
</dbReference>
<dbReference type="InterPro" id="IPR005320">
    <property type="entry name" value="Peptidase_S51"/>
</dbReference>
<dbReference type="Proteomes" id="UP000007815">
    <property type="component" value="Unassembled WGS sequence"/>
</dbReference>
<reference evidence="5 6" key="1">
    <citation type="submission" date="2009-12" db="EMBL/GenBank/DDBJ databases">
        <authorList>
            <person name="Lefebure T."/>
            <person name="Cornejo O.E."/>
            <person name="Pavinski Bitar P.D."/>
            <person name="Lang P."/>
            <person name="Stanhope M.J."/>
        </authorList>
    </citation>
    <scope>NUCLEOTIDE SEQUENCE [LARGE SCALE GENOMIC DNA]</scope>
    <source>
        <strain evidence="5 6">FA-1</strain>
    </source>
</reference>
<keyword evidence="3" id="KW-0378">Hydrolase</keyword>
<dbReference type="InterPro" id="IPR029062">
    <property type="entry name" value="Class_I_gatase-like"/>
</dbReference>
<evidence type="ECO:0000256" key="4">
    <source>
        <dbReference type="ARBA" id="ARBA00022825"/>
    </source>
</evidence>
<accession>A0ABP2QYV0</accession>
<dbReference type="RefSeq" id="WP_003089069.1">
    <property type="nucleotide sequence ID" value="NZ_AJTZ01000005.1"/>
</dbReference>
<keyword evidence="2" id="KW-0645">Protease</keyword>
<evidence type="ECO:0000256" key="3">
    <source>
        <dbReference type="ARBA" id="ARBA00022801"/>
    </source>
</evidence>
<dbReference type="Gene3D" id="3.40.50.880">
    <property type="match status" value="1"/>
</dbReference>
<keyword evidence="4" id="KW-0720">Serine protease</keyword>
<evidence type="ECO:0000313" key="5">
    <source>
        <dbReference type="EMBL" id="EJN94268.1"/>
    </source>
</evidence>
<name>A0ABP2QYV0_STRRT</name>
<comment type="caution">
    <text evidence="5">The sequence shown here is derived from an EMBL/GenBank/DDBJ whole genome shotgun (WGS) entry which is preliminary data.</text>
</comment>
<organism evidence="5 6">
    <name type="scientific">Streptococcus ratti FA-1 = DSM 20564</name>
    <dbReference type="NCBI Taxonomy" id="699248"/>
    <lineage>
        <taxon>Bacteria</taxon>
        <taxon>Bacillati</taxon>
        <taxon>Bacillota</taxon>
        <taxon>Bacilli</taxon>
        <taxon>Lactobacillales</taxon>
        <taxon>Streptococcaceae</taxon>
        <taxon>Streptococcus</taxon>
    </lineage>
</organism>
<dbReference type="EMBL" id="AJTZ01000005">
    <property type="protein sequence ID" value="EJN94268.1"/>
    <property type="molecule type" value="Genomic_DNA"/>
</dbReference>
<dbReference type="PANTHER" id="PTHR20842:SF0">
    <property type="entry name" value="ALPHA-ASPARTYL DIPEPTIDASE"/>
    <property type="match status" value="1"/>
</dbReference>
<proteinExistence type="inferred from homology"/>